<dbReference type="EMBL" id="WODC01000001">
    <property type="protein sequence ID" value="MUM76124.1"/>
    <property type="molecule type" value="Genomic_DNA"/>
</dbReference>
<organism evidence="3 4">
    <name type="scientific">Pseudodesulfovibrio alkaliphilus</name>
    <dbReference type="NCBI Taxonomy" id="2661613"/>
    <lineage>
        <taxon>Bacteria</taxon>
        <taxon>Pseudomonadati</taxon>
        <taxon>Thermodesulfobacteriota</taxon>
        <taxon>Desulfovibrionia</taxon>
        <taxon>Desulfovibrionales</taxon>
        <taxon>Desulfovibrionaceae</taxon>
    </lineage>
</organism>
<protein>
    <recommendedName>
        <fullName evidence="2">Phospholipase C/D domain-containing protein</fullName>
    </recommendedName>
</protein>
<evidence type="ECO:0000259" key="2">
    <source>
        <dbReference type="Pfam" id="PF00882"/>
    </source>
</evidence>
<evidence type="ECO:0000256" key="1">
    <source>
        <dbReference type="SAM" id="MobiDB-lite"/>
    </source>
</evidence>
<sequence>MFSLRERGYQVGWGQRKRFEETMPKDLIHFDTAKRTARGLADTRFAPCLAAEGHGLLLGSVFHDALFYAAWPGDAPLERLAHALHGAQGEDTYALVRMLTTHARRNGSSLAVSILVGVVSHLFADAVMHPLVWHLTGDYYATDAKARSLARQRHRALESLMDMVACPHMLGRSRYSLRFMLHRCPALLENGLPVADLAAMAGMDSDAARAGLARAWRIFALFQAAYWSRPLALAAFALRPHLPPTAAELAALAYAPQLLRQARPLSGSISFRHPVTGERHSATLDQLTDEAAQRAAALCRKLEPAVFGPKPLEPNRIAPGETGPSMDAGLPGVESGRMRHFADPPFPELA</sequence>
<dbReference type="InterPro" id="IPR029002">
    <property type="entry name" value="PLPC/GPLD1"/>
</dbReference>
<evidence type="ECO:0000313" key="4">
    <source>
        <dbReference type="Proteomes" id="UP000461162"/>
    </source>
</evidence>
<evidence type="ECO:0000313" key="3">
    <source>
        <dbReference type="EMBL" id="MUM76124.1"/>
    </source>
</evidence>
<comment type="caution">
    <text evidence="3">The sequence shown here is derived from an EMBL/GenBank/DDBJ whole genome shotgun (WGS) entry which is preliminary data.</text>
</comment>
<name>A0A7K1KJ87_9BACT</name>
<keyword evidence="4" id="KW-1185">Reference proteome</keyword>
<gene>
    <name evidence="3" type="ORF">GKC30_00575</name>
</gene>
<dbReference type="AlphaFoldDB" id="A0A7K1KJ87"/>
<dbReference type="Pfam" id="PF00882">
    <property type="entry name" value="Zn_dep_PLPC"/>
    <property type="match status" value="1"/>
</dbReference>
<reference evidence="3 4" key="1">
    <citation type="submission" date="2019-11" db="EMBL/GenBank/DDBJ databases">
        <title>Pseudodesulfovibrio alkaliphilus, sp. nov., an alkaliphilic sulfate-reducing bacteria from mud volcano of Taman peninsula, Russia.</title>
        <authorList>
            <person name="Frolova A."/>
            <person name="Merkel A.Y."/>
            <person name="Slobodkin A.I."/>
        </authorList>
    </citation>
    <scope>NUCLEOTIDE SEQUENCE [LARGE SCALE GENOMIC DNA]</scope>
    <source>
        <strain evidence="3 4">F-1</strain>
    </source>
</reference>
<accession>A0A7K1KJ87</accession>
<feature type="domain" description="Phospholipase C/D" evidence="2">
    <location>
        <begin position="29"/>
        <end position="172"/>
    </location>
</feature>
<feature type="region of interest" description="Disordered" evidence="1">
    <location>
        <begin position="310"/>
        <end position="350"/>
    </location>
</feature>
<dbReference type="Proteomes" id="UP000461162">
    <property type="component" value="Unassembled WGS sequence"/>
</dbReference>
<proteinExistence type="predicted"/>